<gene>
    <name evidence="1" type="ORF">HNR61_003026</name>
</gene>
<dbReference type="RefSeq" id="WP_182843724.1">
    <property type="nucleotide sequence ID" value="NZ_BAAALP010000004.1"/>
</dbReference>
<protein>
    <submittedName>
        <fullName evidence="1">Uncharacterized protein</fullName>
    </submittedName>
</protein>
<accession>A0A7W3LNI7</accession>
<sequence length="74" mass="7878">MRWVLIGVLVVAAVAGSGMAGTRESSARGCAPDGEERSLLVRFVDAASGTIAFYGRDAFCPRIYERTADLQGRV</sequence>
<organism evidence="1 2">
    <name type="scientific">Actinomadura namibiensis</name>
    <dbReference type="NCBI Taxonomy" id="182080"/>
    <lineage>
        <taxon>Bacteria</taxon>
        <taxon>Bacillati</taxon>
        <taxon>Actinomycetota</taxon>
        <taxon>Actinomycetes</taxon>
        <taxon>Streptosporangiales</taxon>
        <taxon>Thermomonosporaceae</taxon>
        <taxon>Actinomadura</taxon>
    </lineage>
</organism>
<keyword evidence="2" id="KW-1185">Reference proteome</keyword>
<evidence type="ECO:0000313" key="1">
    <source>
        <dbReference type="EMBL" id="MBA8951395.1"/>
    </source>
</evidence>
<dbReference type="AlphaFoldDB" id="A0A7W3LNI7"/>
<reference evidence="1 2" key="1">
    <citation type="submission" date="2020-08" db="EMBL/GenBank/DDBJ databases">
        <title>Genomic Encyclopedia of Type Strains, Phase IV (KMG-IV): sequencing the most valuable type-strain genomes for metagenomic binning, comparative biology and taxonomic classification.</title>
        <authorList>
            <person name="Goeker M."/>
        </authorList>
    </citation>
    <scope>NUCLEOTIDE SEQUENCE [LARGE SCALE GENOMIC DNA]</scope>
    <source>
        <strain evidence="1 2">DSM 44197</strain>
    </source>
</reference>
<name>A0A7W3LNI7_ACTNM</name>
<evidence type="ECO:0000313" key="2">
    <source>
        <dbReference type="Proteomes" id="UP000572680"/>
    </source>
</evidence>
<comment type="caution">
    <text evidence="1">The sequence shown here is derived from an EMBL/GenBank/DDBJ whole genome shotgun (WGS) entry which is preliminary data.</text>
</comment>
<dbReference type="EMBL" id="JACJIA010000003">
    <property type="protein sequence ID" value="MBA8951395.1"/>
    <property type="molecule type" value="Genomic_DNA"/>
</dbReference>
<proteinExistence type="predicted"/>
<dbReference type="Proteomes" id="UP000572680">
    <property type="component" value="Unassembled WGS sequence"/>
</dbReference>